<dbReference type="InterPro" id="IPR050303">
    <property type="entry name" value="GatZ_KbaZ_carbometab"/>
</dbReference>
<keyword evidence="3" id="KW-1185">Reference proteome</keyword>
<dbReference type="PIRSF" id="PIRSF009264">
    <property type="entry name" value="TagBP_ald_AgaZ"/>
    <property type="match status" value="1"/>
</dbReference>
<dbReference type="PANTHER" id="PTHR32502:SF2">
    <property type="entry name" value="D-TAGATOSE-1,6-BISPHOSPHATE ALDOLASE SUBUNIT KBAZ"/>
    <property type="match status" value="1"/>
</dbReference>
<evidence type="ECO:0000313" key="3">
    <source>
        <dbReference type="Proteomes" id="UP000278804"/>
    </source>
</evidence>
<dbReference type="EMBL" id="CP034234">
    <property type="protein sequence ID" value="AZK43928.1"/>
    <property type="molecule type" value="Genomic_DNA"/>
</dbReference>
<name>A0A3Q8S2J6_9FIRM</name>
<dbReference type="PANTHER" id="PTHR32502">
    <property type="entry name" value="N-ACETYLGALACTOSAMINE PERMEASE II COMPONENT-RELATED"/>
    <property type="match status" value="1"/>
</dbReference>
<dbReference type="Gene3D" id="3.20.20.70">
    <property type="entry name" value="Aldolase class I"/>
    <property type="match status" value="1"/>
</dbReference>
<proteinExistence type="predicted"/>
<dbReference type="Proteomes" id="UP000278804">
    <property type="component" value="Chromosome"/>
</dbReference>
<dbReference type="GO" id="GO:0005975">
    <property type="term" value="P:carbohydrate metabolic process"/>
    <property type="evidence" value="ECO:0007669"/>
    <property type="project" value="InterPro"/>
</dbReference>
<dbReference type="InterPro" id="IPR013785">
    <property type="entry name" value="Aldolase_TIM"/>
</dbReference>
<accession>A0A3Q8S2J6</accession>
<protein>
    <submittedName>
        <fullName evidence="2">Tagatose-bisphosphate aldolase</fullName>
    </submittedName>
</protein>
<dbReference type="GO" id="GO:0009401">
    <property type="term" value="P:phosphoenolpyruvate-dependent sugar phosphotransferase system"/>
    <property type="evidence" value="ECO:0007669"/>
    <property type="project" value="TreeGrafter"/>
</dbReference>
<dbReference type="RefSeq" id="WP_125164134.1">
    <property type="nucleotide sequence ID" value="NZ_CP034234.1"/>
</dbReference>
<comment type="pathway">
    <text evidence="1">Carbohydrate metabolism.</text>
</comment>
<dbReference type="Pfam" id="PF08013">
    <property type="entry name" value="GatZ_KbaZ-like"/>
    <property type="match status" value="1"/>
</dbReference>
<evidence type="ECO:0000256" key="1">
    <source>
        <dbReference type="ARBA" id="ARBA00005007"/>
    </source>
</evidence>
<dbReference type="GO" id="GO:0005886">
    <property type="term" value="C:plasma membrane"/>
    <property type="evidence" value="ECO:0007669"/>
    <property type="project" value="TreeGrafter"/>
</dbReference>
<organism evidence="2 3">
    <name type="scientific">Erysipelothrix piscisicarius</name>
    <dbReference type="NCBI Taxonomy" id="2485784"/>
    <lineage>
        <taxon>Bacteria</taxon>
        <taxon>Bacillati</taxon>
        <taxon>Bacillota</taxon>
        <taxon>Erysipelotrichia</taxon>
        <taxon>Erysipelotrichales</taxon>
        <taxon>Erysipelotrichaceae</taxon>
        <taxon>Erysipelothrix</taxon>
    </lineage>
</organism>
<dbReference type="InterPro" id="IPR012062">
    <property type="entry name" value="GatZ/KbaZ-like"/>
</dbReference>
<dbReference type="SUPFAM" id="SSF51569">
    <property type="entry name" value="Aldolase"/>
    <property type="match status" value="1"/>
</dbReference>
<reference evidence="2 3" key="1">
    <citation type="journal article" date="2020" name="Int. J. Syst. Evol. Microbiol.">
        <title>Description of Erysipelothrix piscisicarius sp. nov., an emergent fish pathogen, and assessment of virulence using a tiger barb (Puntigrus tetrazona) infection model.</title>
        <authorList>
            <person name="Pomaranski E.K."/>
            <person name="Griffin M.J."/>
            <person name="Camus A.C."/>
            <person name="Armwood A.R."/>
            <person name="Shelley J."/>
            <person name="Waldbieser G.C."/>
            <person name="LaFrentz B.R."/>
            <person name="Garcia J.C."/>
            <person name="Yanong R."/>
            <person name="Soto E."/>
        </authorList>
    </citation>
    <scope>NUCLEOTIDE SEQUENCE [LARGE SCALE GENOMIC DNA]</scope>
    <source>
        <strain evidence="2 3">15TAL0474</strain>
    </source>
</reference>
<dbReference type="Gene3D" id="1.10.400.20">
    <property type="entry name" value="putative tagatose 6-phosphate kinase domain like"/>
    <property type="match status" value="1"/>
</dbReference>
<dbReference type="AlphaFoldDB" id="A0A3Q8S2J6"/>
<sequence length="433" mass="48585">MKKNPLFLLNNKRPVGVYSACTASGPVLEATLEFAKEHNSSVVIEATANQVNQFGGYTGMQPADFKAFVYELSDKVGYDKSRIILGGDHLGPLTWTDLNEDEAMKNACDLVYAYVRAGFTKIHLDTSMRVADDSTEEVLSNETIARRSAMMAKVCLEAYDDLLKEDPEAVFPAFIIGSEVPIPGGAQEEEDTLAVTSPEAFKETYRVFQETFKAANVEKVFDSVIGIVVQPGVEFGDADLFQYNRENAKELTDTLKREFDSFVFEGHSTDYQTPTHLREMVEDGITILKVGPALTFAYREALFALAHIESQICTDPSNFVDVLEAAMLDQPGNWQKHYHGTEAELFIKRKYSYSDRARYYLPVPSVQAAITKLVANLDAVEIPMTLISQYMPYQYRRIKDGIVENHADALIKDYIKLSLDDYQYATHVDELEA</sequence>
<gene>
    <name evidence="2" type="ORF">EEI45_03295</name>
</gene>
<dbReference type="KEGG" id="eri:EEI45_03295"/>
<evidence type="ECO:0000313" key="2">
    <source>
        <dbReference type="EMBL" id="AZK43928.1"/>
    </source>
</evidence>